<organism evidence="5 6">
    <name type="scientific">Sporichthya brevicatena</name>
    <dbReference type="NCBI Taxonomy" id="171442"/>
    <lineage>
        <taxon>Bacteria</taxon>
        <taxon>Bacillati</taxon>
        <taxon>Actinomycetota</taxon>
        <taxon>Actinomycetes</taxon>
        <taxon>Sporichthyales</taxon>
        <taxon>Sporichthyaceae</taxon>
        <taxon>Sporichthya</taxon>
    </lineage>
</organism>
<dbReference type="InterPro" id="IPR015590">
    <property type="entry name" value="Aldehyde_DH_dom"/>
</dbReference>
<gene>
    <name evidence="5" type="ORF">GCM10009547_38120</name>
</gene>
<dbReference type="InterPro" id="IPR029510">
    <property type="entry name" value="Ald_DH_CS_GLU"/>
</dbReference>
<dbReference type="Gene3D" id="3.40.605.10">
    <property type="entry name" value="Aldehyde Dehydrogenase, Chain A, domain 1"/>
    <property type="match status" value="1"/>
</dbReference>
<dbReference type="InterPro" id="IPR016162">
    <property type="entry name" value="Ald_DH_N"/>
</dbReference>
<evidence type="ECO:0000259" key="4">
    <source>
        <dbReference type="Pfam" id="PF00171"/>
    </source>
</evidence>
<feature type="active site" evidence="2">
    <location>
        <position position="237"/>
    </location>
</feature>
<evidence type="ECO:0000256" key="3">
    <source>
        <dbReference type="RuleBase" id="RU003345"/>
    </source>
</evidence>
<comment type="similarity">
    <text evidence="3">Belongs to the aldehyde dehydrogenase family.</text>
</comment>
<dbReference type="Proteomes" id="UP001500957">
    <property type="component" value="Unassembled WGS sequence"/>
</dbReference>
<dbReference type="EMBL" id="BAAAHE010000038">
    <property type="protein sequence ID" value="GAA0630679.1"/>
    <property type="molecule type" value="Genomic_DNA"/>
</dbReference>
<protein>
    <submittedName>
        <fullName evidence="5">Aldehyde dehydrogenase family protein</fullName>
    </submittedName>
</protein>
<comment type="caution">
    <text evidence="5">The sequence shown here is derived from an EMBL/GenBank/DDBJ whole genome shotgun (WGS) entry which is preliminary data.</text>
</comment>
<dbReference type="CDD" id="cd07099">
    <property type="entry name" value="ALDH_DDALDH"/>
    <property type="match status" value="1"/>
</dbReference>
<dbReference type="Gene3D" id="3.40.309.10">
    <property type="entry name" value="Aldehyde Dehydrogenase, Chain A, domain 2"/>
    <property type="match status" value="1"/>
</dbReference>
<dbReference type="RefSeq" id="WP_344607689.1">
    <property type="nucleotide sequence ID" value="NZ_BAAAHE010000038.1"/>
</dbReference>
<evidence type="ECO:0000256" key="1">
    <source>
        <dbReference type="ARBA" id="ARBA00023002"/>
    </source>
</evidence>
<evidence type="ECO:0000313" key="5">
    <source>
        <dbReference type="EMBL" id="GAA0630679.1"/>
    </source>
</evidence>
<dbReference type="PANTHER" id="PTHR11699">
    <property type="entry name" value="ALDEHYDE DEHYDROGENASE-RELATED"/>
    <property type="match status" value="1"/>
</dbReference>
<dbReference type="InterPro" id="IPR016163">
    <property type="entry name" value="Ald_DH_C"/>
</dbReference>
<dbReference type="SUPFAM" id="SSF53720">
    <property type="entry name" value="ALDH-like"/>
    <property type="match status" value="1"/>
</dbReference>
<keyword evidence="6" id="KW-1185">Reference proteome</keyword>
<name>A0ABN1H6R2_9ACTN</name>
<evidence type="ECO:0000256" key="2">
    <source>
        <dbReference type="PROSITE-ProRule" id="PRU10007"/>
    </source>
</evidence>
<dbReference type="PROSITE" id="PS00687">
    <property type="entry name" value="ALDEHYDE_DEHYDR_GLU"/>
    <property type="match status" value="1"/>
</dbReference>
<keyword evidence="1 3" id="KW-0560">Oxidoreductase</keyword>
<evidence type="ECO:0000313" key="6">
    <source>
        <dbReference type="Proteomes" id="UP001500957"/>
    </source>
</evidence>
<sequence>MTTTAPAPIEVRCPADGRIVGTVANQTRDEVGAVAAKLREAQPAWEALGPEARGKHLRDWRDWLLDNERRLGELVQSETGKSWADASMETALGVDIISYLTKNGPEFLAPRKVSPHSPAGATKKMRVVYRPYPVVGLITPWNGPIGNPLLDVVGALLAGATVLTKPSEYTPLSWIEVVRGWREDIGAPPVLEVVTGAGETGAAVVDAVDMVMFTGSARTGKRIAARCGERLIPCSLELGGKDAMIVLADADLDRATSAAAWGGFLNAGQACISVERVYVEAPIYDEFVRKVTEKVAGIRVGMDAPGEFATEIGAIATEDQLQIIETHVEDAKAKGARITTGGKRRSSGQFFEPTVIADVNHSMDCMRHETFGPTLPIMKVANEDEAVRLANDSPYGLSASVFSSNPDRAQRVADQLQAGAVNMNNVLSNLFQLTLPMGGWKESGIGTRLGGANAVLKFCRPQAQISERVALKSEVYWFPISKRKATMQAKAMRMMAAGDWRRRLGLRGR</sequence>
<proteinExistence type="inferred from homology"/>
<dbReference type="InterPro" id="IPR016161">
    <property type="entry name" value="Ald_DH/histidinol_DH"/>
</dbReference>
<dbReference type="Pfam" id="PF00171">
    <property type="entry name" value="Aldedh"/>
    <property type="match status" value="1"/>
</dbReference>
<feature type="domain" description="Aldehyde dehydrogenase" evidence="4">
    <location>
        <begin position="7"/>
        <end position="461"/>
    </location>
</feature>
<reference evidence="6" key="1">
    <citation type="journal article" date="2019" name="Int. J. Syst. Evol. Microbiol.">
        <title>The Global Catalogue of Microorganisms (GCM) 10K type strain sequencing project: providing services to taxonomists for standard genome sequencing and annotation.</title>
        <authorList>
            <consortium name="The Broad Institute Genomics Platform"/>
            <consortium name="The Broad Institute Genome Sequencing Center for Infectious Disease"/>
            <person name="Wu L."/>
            <person name="Ma J."/>
        </authorList>
    </citation>
    <scope>NUCLEOTIDE SEQUENCE [LARGE SCALE GENOMIC DNA]</scope>
    <source>
        <strain evidence="6">JCM 10671</strain>
    </source>
</reference>
<accession>A0ABN1H6R2</accession>